<sequence>MDSRQARFDLFRRRDVDNLLNILKNGTLSDIAEESDDEILQNTSKLLIDDEEIEHQPNQEEPIPQSSRQP</sequence>
<dbReference type="EMBL" id="CALOZG010000006">
    <property type="protein sequence ID" value="CAH4029010.1"/>
    <property type="molecule type" value="Genomic_DNA"/>
</dbReference>
<evidence type="ECO:0000313" key="2">
    <source>
        <dbReference type="EMBL" id="CAH4029010.1"/>
    </source>
</evidence>
<reference evidence="2" key="1">
    <citation type="submission" date="2022-05" db="EMBL/GenBank/DDBJ databases">
        <authorList>
            <person name="Okamura Y."/>
        </authorList>
    </citation>
    <scope>NUCLEOTIDE SEQUENCE</scope>
</reference>
<dbReference type="AlphaFoldDB" id="A0A9P0TKH5"/>
<name>A0A9P0TKH5_PIEBR</name>
<evidence type="ECO:0000313" key="3">
    <source>
        <dbReference type="Proteomes" id="UP001152562"/>
    </source>
</evidence>
<keyword evidence="3" id="KW-1185">Reference proteome</keyword>
<protein>
    <submittedName>
        <fullName evidence="2">Uncharacterized protein</fullName>
    </submittedName>
</protein>
<comment type="caution">
    <text evidence="2">The sequence shown here is derived from an EMBL/GenBank/DDBJ whole genome shotgun (WGS) entry which is preliminary data.</text>
</comment>
<evidence type="ECO:0000256" key="1">
    <source>
        <dbReference type="SAM" id="MobiDB-lite"/>
    </source>
</evidence>
<accession>A0A9P0TKH5</accession>
<proteinExistence type="predicted"/>
<organism evidence="2 3">
    <name type="scientific">Pieris brassicae</name>
    <name type="common">White butterfly</name>
    <name type="synonym">Large white butterfly</name>
    <dbReference type="NCBI Taxonomy" id="7116"/>
    <lineage>
        <taxon>Eukaryota</taxon>
        <taxon>Metazoa</taxon>
        <taxon>Ecdysozoa</taxon>
        <taxon>Arthropoda</taxon>
        <taxon>Hexapoda</taxon>
        <taxon>Insecta</taxon>
        <taxon>Pterygota</taxon>
        <taxon>Neoptera</taxon>
        <taxon>Endopterygota</taxon>
        <taxon>Lepidoptera</taxon>
        <taxon>Glossata</taxon>
        <taxon>Ditrysia</taxon>
        <taxon>Papilionoidea</taxon>
        <taxon>Pieridae</taxon>
        <taxon>Pierinae</taxon>
        <taxon>Pieris</taxon>
    </lineage>
</organism>
<dbReference type="Proteomes" id="UP001152562">
    <property type="component" value="Unassembled WGS sequence"/>
</dbReference>
<gene>
    <name evidence="2" type="ORF">PIBRA_LOCUS5798</name>
</gene>
<feature type="region of interest" description="Disordered" evidence="1">
    <location>
        <begin position="48"/>
        <end position="70"/>
    </location>
</feature>